<dbReference type="InterPro" id="IPR043748">
    <property type="entry name" value="DUF5693"/>
</dbReference>
<feature type="transmembrane region" description="Helical" evidence="1">
    <location>
        <begin position="420"/>
        <end position="437"/>
    </location>
</feature>
<name>D3FZH7_ALKPO</name>
<dbReference type="AlphaFoldDB" id="D3FZH7"/>
<dbReference type="STRING" id="398511.BpOF4_05785"/>
<evidence type="ECO:0000256" key="1">
    <source>
        <dbReference type="SAM" id="Phobius"/>
    </source>
</evidence>
<sequence>MVKKIAWALIVIALLVSTPSIIDRVNVEESNKSYEITMAYDQYEQWPLMLDEMMTEEEILEQLRDSGLSSMSFEPLTIWDLVLEGEFERKSRPEIIHDHPEAKDELSEYNGQYIRILDDESPYIDLIKEAYNNHYELMYEDEIFLTQYEVEEFEYGEDRILFLPYEVSLAAMPITFDFEAIDLVYDAGMEIIPRLPNRFPTIQHENHFIYDQLERLAVDYQADKILFSGNDVVGFNEPEQIRTFTDALNEYGYNIVKIDFNDQRGMGSLLRVGNKEEDVVRLFSMELGKGNEPKYQEELDKGIRGYKERNIRMLFVNPLARPGGTLQTYHHPGEAQQGFHYTTEMLNELQSQLGEDRNTGAETYGSLSQSTIVTLIVSLGAAALIALTAYRIYPVLIWPAGIGGLALTAAGILFNIDLALKGLALLTAISAAVYAGLHFRGIKNWKHLIITYAISAGIALVGAWLVVGMLYGTEFLLKVDEFRGVKVLSIAPAAIVGVVLFITFIRQTLNEPVRYWHLMVMAIVGAILAFYVTRTGNAATALPYELEFRQWLENLLYVRPRTTEFLIGFPIFILGLYMMMVKNKLAPIFITIGMLGFASIVGTFTHLHTPLLVSGLRSVYGLLFGLGFGLFYIFIFRVITNYVYPQVEKRWMNR</sequence>
<feature type="transmembrane region" description="Helical" evidence="1">
    <location>
        <begin position="372"/>
        <end position="390"/>
    </location>
</feature>
<dbReference type="eggNOG" id="ENOG502Z8QQ">
    <property type="taxonomic scope" value="Bacteria"/>
</dbReference>
<dbReference type="HOGENOM" id="CLU_023389_0_0_9"/>
<feature type="transmembrane region" description="Helical" evidence="1">
    <location>
        <begin position="449"/>
        <end position="472"/>
    </location>
</feature>
<evidence type="ECO:0000313" key="3">
    <source>
        <dbReference type="Proteomes" id="UP000001544"/>
    </source>
</evidence>
<accession>D3FZH7</accession>
<feature type="transmembrane region" description="Helical" evidence="1">
    <location>
        <begin position="588"/>
        <end position="607"/>
    </location>
</feature>
<keyword evidence="1" id="KW-0812">Transmembrane</keyword>
<protein>
    <submittedName>
        <fullName evidence="2">Uncharacterized protein</fullName>
    </submittedName>
</protein>
<feature type="transmembrane region" description="Helical" evidence="1">
    <location>
        <begin position="515"/>
        <end position="533"/>
    </location>
</feature>
<feature type="transmembrane region" description="Helical" evidence="1">
    <location>
        <begin position="484"/>
        <end position="503"/>
    </location>
</feature>
<keyword evidence="1" id="KW-1133">Transmembrane helix</keyword>
<feature type="transmembrane region" description="Helical" evidence="1">
    <location>
        <begin position="565"/>
        <end position="581"/>
    </location>
</feature>
<organism evidence="2 3">
    <name type="scientific">Alkalihalophilus pseudofirmus (strain ATCC BAA-2126 / JCM 17055 / OF4)</name>
    <name type="common">Bacillus pseudofirmus</name>
    <dbReference type="NCBI Taxonomy" id="398511"/>
    <lineage>
        <taxon>Bacteria</taxon>
        <taxon>Bacillati</taxon>
        <taxon>Bacillota</taxon>
        <taxon>Bacilli</taxon>
        <taxon>Bacillales</taxon>
        <taxon>Bacillaceae</taxon>
        <taxon>Alkalihalophilus</taxon>
    </lineage>
</organism>
<dbReference type="RefSeq" id="WP_012960492.1">
    <property type="nucleotide sequence ID" value="NC_013791.2"/>
</dbReference>
<keyword evidence="3" id="KW-1185">Reference proteome</keyword>
<keyword evidence="1" id="KW-0472">Membrane</keyword>
<evidence type="ECO:0000313" key="2">
    <source>
        <dbReference type="EMBL" id="ADC49219.1"/>
    </source>
</evidence>
<feature type="transmembrane region" description="Helical" evidence="1">
    <location>
        <begin position="619"/>
        <end position="644"/>
    </location>
</feature>
<dbReference type="KEGG" id="bpf:BpOF4_05785"/>
<dbReference type="Proteomes" id="UP000001544">
    <property type="component" value="Chromosome"/>
</dbReference>
<dbReference type="Pfam" id="PF18949">
    <property type="entry name" value="DUF5693"/>
    <property type="match status" value="1"/>
</dbReference>
<dbReference type="EMBL" id="CP001878">
    <property type="protein sequence ID" value="ADC49219.1"/>
    <property type="molecule type" value="Genomic_DNA"/>
</dbReference>
<reference evidence="2 3" key="1">
    <citation type="journal article" date="2011" name="Environ. Microbiol.">
        <title>Genome of alkaliphilic Bacillus pseudofirmus OF4 reveals adaptations that support the ability to grow in an external pH range from 7.5 to 11.4.</title>
        <authorList>
            <person name="Janto B."/>
            <person name="Ahmed A."/>
            <person name="Ito M."/>
            <person name="Liu J."/>
            <person name="Hicks D.B."/>
            <person name="Pagni S."/>
            <person name="Fackelmayer O.J."/>
            <person name="Smith T.A."/>
            <person name="Earl J."/>
            <person name="Elbourne L.D."/>
            <person name="Hassan K."/>
            <person name="Paulsen I.T."/>
            <person name="Kolsto A.B."/>
            <person name="Tourasse N.J."/>
            <person name="Ehrlich G.D."/>
            <person name="Boissy R."/>
            <person name="Ivey D.M."/>
            <person name="Li G."/>
            <person name="Xue Y."/>
            <person name="Ma Y."/>
            <person name="Hu F.Z."/>
            <person name="Krulwich T.A."/>
        </authorList>
    </citation>
    <scope>NUCLEOTIDE SEQUENCE [LARGE SCALE GENOMIC DNA]</scope>
    <source>
        <strain evidence="3">ATCC BAA-2126 / JCM 17055 / OF4</strain>
    </source>
</reference>
<feature type="transmembrane region" description="Helical" evidence="1">
    <location>
        <begin position="395"/>
        <end position="414"/>
    </location>
</feature>
<gene>
    <name evidence="2" type="ordered locus">BpOF4_05785</name>
</gene>
<proteinExistence type="predicted"/>